<feature type="domain" description="EF-hand" evidence="3">
    <location>
        <begin position="85"/>
        <end position="120"/>
    </location>
</feature>
<organism evidence="4 5">
    <name type="scientific">Prorocentrum cordatum</name>
    <dbReference type="NCBI Taxonomy" id="2364126"/>
    <lineage>
        <taxon>Eukaryota</taxon>
        <taxon>Sar</taxon>
        <taxon>Alveolata</taxon>
        <taxon>Dinophyceae</taxon>
        <taxon>Prorocentrales</taxon>
        <taxon>Prorocentraceae</taxon>
        <taxon>Prorocentrum</taxon>
    </lineage>
</organism>
<dbReference type="Pfam" id="PF13202">
    <property type="entry name" value="EF-hand_5"/>
    <property type="match status" value="1"/>
</dbReference>
<keyword evidence="2" id="KW-1133">Transmembrane helix</keyword>
<keyword evidence="2" id="KW-0472">Membrane</keyword>
<dbReference type="InterPro" id="IPR002048">
    <property type="entry name" value="EF_hand_dom"/>
</dbReference>
<feature type="transmembrane region" description="Helical" evidence="2">
    <location>
        <begin position="37"/>
        <end position="60"/>
    </location>
</feature>
<reference evidence="4" key="1">
    <citation type="submission" date="2023-10" db="EMBL/GenBank/DDBJ databases">
        <authorList>
            <person name="Chen Y."/>
            <person name="Shah S."/>
            <person name="Dougan E. K."/>
            <person name="Thang M."/>
            <person name="Chan C."/>
        </authorList>
    </citation>
    <scope>NUCLEOTIDE SEQUENCE [LARGE SCALE GENOMIC DNA]</scope>
</reference>
<dbReference type="SUPFAM" id="SSF47473">
    <property type="entry name" value="EF-hand"/>
    <property type="match status" value="1"/>
</dbReference>
<proteinExistence type="predicted"/>
<evidence type="ECO:0000256" key="1">
    <source>
        <dbReference type="ARBA" id="ARBA00022837"/>
    </source>
</evidence>
<keyword evidence="1" id="KW-0106">Calcium</keyword>
<comment type="caution">
    <text evidence="4">The sequence shown here is derived from an EMBL/GenBank/DDBJ whole genome shotgun (WGS) entry which is preliminary data.</text>
</comment>
<sequence>MMDYGSFSRAFLTMFEISLANWPESCRVLVEDVHELFIIYALLHKMILGFAAVGVVNAVFTQETFKVATLDDGVMVAQTRRRQRAHRQKMETLFKEADLNADGFITIDEWEEICKDDWVQAWLGAQGIESHDTKGLFDLLASDDGTMTAEELVRGTEKLQGAAAMMGVIQRIIDIKRELKHVTGKIEISSAKL</sequence>
<accession>A0ABN9X913</accession>
<dbReference type="EMBL" id="CAUYUJ010019913">
    <property type="protein sequence ID" value="CAK0894528.1"/>
    <property type="molecule type" value="Genomic_DNA"/>
</dbReference>
<evidence type="ECO:0000259" key="3">
    <source>
        <dbReference type="PROSITE" id="PS50222"/>
    </source>
</evidence>
<dbReference type="PROSITE" id="PS00018">
    <property type="entry name" value="EF_HAND_1"/>
    <property type="match status" value="1"/>
</dbReference>
<keyword evidence="5" id="KW-1185">Reference proteome</keyword>
<protein>
    <recommendedName>
        <fullName evidence="3">EF-hand domain-containing protein</fullName>
    </recommendedName>
</protein>
<dbReference type="PROSITE" id="PS50222">
    <property type="entry name" value="EF_HAND_2"/>
    <property type="match status" value="1"/>
</dbReference>
<evidence type="ECO:0000313" key="5">
    <source>
        <dbReference type="Proteomes" id="UP001189429"/>
    </source>
</evidence>
<dbReference type="InterPro" id="IPR018247">
    <property type="entry name" value="EF_Hand_1_Ca_BS"/>
</dbReference>
<name>A0ABN9X913_9DINO</name>
<dbReference type="Proteomes" id="UP001189429">
    <property type="component" value="Unassembled WGS sequence"/>
</dbReference>
<keyword evidence="2" id="KW-0812">Transmembrane</keyword>
<evidence type="ECO:0000313" key="4">
    <source>
        <dbReference type="EMBL" id="CAK0894528.1"/>
    </source>
</evidence>
<evidence type="ECO:0000256" key="2">
    <source>
        <dbReference type="SAM" id="Phobius"/>
    </source>
</evidence>
<dbReference type="Gene3D" id="1.10.238.10">
    <property type="entry name" value="EF-hand"/>
    <property type="match status" value="1"/>
</dbReference>
<gene>
    <name evidence="4" type="ORF">PCOR1329_LOCUS73557</name>
</gene>
<dbReference type="InterPro" id="IPR011992">
    <property type="entry name" value="EF-hand-dom_pair"/>
</dbReference>